<proteinExistence type="predicted"/>
<keyword evidence="5" id="KW-0325">Glycoprotein</keyword>
<keyword evidence="4" id="KW-1015">Disulfide bond</keyword>
<evidence type="ECO:0000256" key="2">
    <source>
        <dbReference type="ARBA" id="ARBA00022801"/>
    </source>
</evidence>
<dbReference type="AlphaFoldDB" id="A0ABD0PLC1"/>
<evidence type="ECO:0000256" key="4">
    <source>
        <dbReference type="ARBA" id="ARBA00023157"/>
    </source>
</evidence>
<evidence type="ECO:0000259" key="6">
    <source>
        <dbReference type="Pfam" id="PF17771"/>
    </source>
</evidence>
<evidence type="ECO:0000256" key="1">
    <source>
        <dbReference type="ARBA" id="ARBA00022723"/>
    </source>
</evidence>
<keyword evidence="2" id="KW-0378">Hydrolase</keyword>
<reference evidence="7 8" key="1">
    <citation type="submission" date="2024-05" db="EMBL/GenBank/DDBJ databases">
        <title>Genome sequencing and assembly of Indian major carp, Cirrhinus mrigala (Hamilton, 1822).</title>
        <authorList>
            <person name="Mohindra V."/>
            <person name="Chowdhury L.M."/>
            <person name="Lal K."/>
            <person name="Jena J.K."/>
        </authorList>
    </citation>
    <scope>NUCLEOTIDE SEQUENCE [LARGE SCALE GENOMIC DNA]</scope>
    <source>
        <strain evidence="7">CM1030</strain>
        <tissue evidence="7">Blood</tissue>
    </source>
</reference>
<accession>A0ABD0PLC1</accession>
<keyword evidence="1" id="KW-0479">Metal-binding</keyword>
<feature type="non-terminal residue" evidence="7">
    <location>
        <position position="1"/>
    </location>
</feature>
<feature type="non-terminal residue" evidence="7">
    <location>
        <position position="80"/>
    </location>
</feature>
<dbReference type="GO" id="GO:0016787">
    <property type="term" value="F:hydrolase activity"/>
    <property type="evidence" value="ECO:0007669"/>
    <property type="project" value="UniProtKB-KW"/>
</dbReference>
<evidence type="ECO:0000256" key="5">
    <source>
        <dbReference type="ARBA" id="ARBA00023180"/>
    </source>
</evidence>
<organism evidence="7 8">
    <name type="scientific">Cirrhinus mrigala</name>
    <name type="common">Mrigala</name>
    <dbReference type="NCBI Taxonomy" id="683832"/>
    <lineage>
        <taxon>Eukaryota</taxon>
        <taxon>Metazoa</taxon>
        <taxon>Chordata</taxon>
        <taxon>Craniata</taxon>
        <taxon>Vertebrata</taxon>
        <taxon>Euteleostomi</taxon>
        <taxon>Actinopterygii</taxon>
        <taxon>Neopterygii</taxon>
        <taxon>Teleostei</taxon>
        <taxon>Ostariophysi</taxon>
        <taxon>Cypriniformes</taxon>
        <taxon>Cyprinidae</taxon>
        <taxon>Labeoninae</taxon>
        <taxon>Labeonini</taxon>
        <taxon>Cirrhinus</taxon>
    </lineage>
</organism>
<dbReference type="EMBL" id="JAMKFB020000015">
    <property type="protein sequence ID" value="KAL0174216.1"/>
    <property type="molecule type" value="Genomic_DNA"/>
</dbReference>
<dbReference type="Gene3D" id="3.40.1620.60">
    <property type="match status" value="1"/>
</dbReference>
<evidence type="ECO:0000313" key="8">
    <source>
        <dbReference type="Proteomes" id="UP001529510"/>
    </source>
</evidence>
<keyword evidence="3" id="KW-0862">Zinc</keyword>
<sequence length="80" mass="9031">PKSSWLFQMTLRVSATRSAVRSKPCPYMQPCSKLWCTGKAKGQLVCQTRHFPWADGTTCGSNKLCYRGICIDKQNTTKDK</sequence>
<dbReference type="GO" id="GO:0046872">
    <property type="term" value="F:metal ion binding"/>
    <property type="evidence" value="ECO:0007669"/>
    <property type="project" value="UniProtKB-KW"/>
</dbReference>
<evidence type="ECO:0000256" key="3">
    <source>
        <dbReference type="ARBA" id="ARBA00022833"/>
    </source>
</evidence>
<name>A0ABD0PLC1_CIRMR</name>
<feature type="domain" description="ADAMTS cysteine-rich" evidence="6">
    <location>
        <begin position="21"/>
        <end position="71"/>
    </location>
</feature>
<dbReference type="Pfam" id="PF17771">
    <property type="entry name" value="ADAMTS_CR_2"/>
    <property type="match status" value="1"/>
</dbReference>
<keyword evidence="8" id="KW-1185">Reference proteome</keyword>
<comment type="caution">
    <text evidence="7">The sequence shown here is derived from an EMBL/GenBank/DDBJ whole genome shotgun (WGS) entry which is preliminary data.</text>
</comment>
<dbReference type="Proteomes" id="UP001529510">
    <property type="component" value="Unassembled WGS sequence"/>
</dbReference>
<protein>
    <recommendedName>
        <fullName evidence="6">ADAMTS cysteine-rich domain-containing protein</fullName>
    </recommendedName>
</protein>
<evidence type="ECO:0000313" key="7">
    <source>
        <dbReference type="EMBL" id="KAL0174216.1"/>
    </source>
</evidence>
<dbReference type="InterPro" id="IPR041645">
    <property type="entry name" value="ADAMTS_CR_2"/>
</dbReference>
<gene>
    <name evidence="7" type="ORF">M9458_030184</name>
</gene>